<dbReference type="InterPro" id="IPR027443">
    <property type="entry name" value="IPNS-like_sf"/>
</dbReference>
<sequence>MTDTDFIPKIDLSNVLTYGITSPQSFETLKEIKKASEEVGFFTVINHGITDSSIKKILSNCKNFFSLPLEKKLTFAPQKWNKKSDKVYRGYFPSSVNGKEGFDIGDPLLKNHMKELTQKEKFEVNYDMSLIDSEWQLNINDYYDQSFNLGIVLFKVLISFISENIELADIVFERPKTFSTLRFNFYPQQNKAVEISSQDGEALGCETHVDSGIMTILYQDKKGGLQVQNRNNLQWYDVPHDPNSLVVNTGLALQFLTNGYFKATNHRVLVNSEERISIPFFLEPSYDFVLNPNLLNIADKPIYEVNTYEVFLNHSLKKFIEYDRNI</sequence>
<feature type="domain" description="Fe2OG dioxygenase" evidence="1">
    <location>
        <begin position="177"/>
        <end position="284"/>
    </location>
</feature>
<reference evidence="2" key="1">
    <citation type="submission" date="2018-05" db="EMBL/GenBank/DDBJ databases">
        <authorList>
            <person name="Lanie J.A."/>
            <person name="Ng W.-L."/>
            <person name="Kazmierczak K.M."/>
            <person name="Andrzejewski T.M."/>
            <person name="Davidsen T.M."/>
            <person name="Wayne K.J."/>
            <person name="Tettelin H."/>
            <person name="Glass J.I."/>
            <person name="Rusch D."/>
            <person name="Podicherti R."/>
            <person name="Tsui H.-C.T."/>
            <person name="Winkler M.E."/>
        </authorList>
    </citation>
    <scope>NUCLEOTIDE SEQUENCE</scope>
</reference>
<proteinExistence type="predicted"/>
<protein>
    <recommendedName>
        <fullName evidence="1">Fe2OG dioxygenase domain-containing protein</fullName>
    </recommendedName>
</protein>
<gene>
    <name evidence="2" type="ORF">METZ01_LOCUS187205</name>
</gene>
<dbReference type="PANTHER" id="PTHR47990">
    <property type="entry name" value="2-OXOGLUTARATE (2OG) AND FE(II)-DEPENDENT OXYGENASE SUPERFAMILY PROTEIN-RELATED"/>
    <property type="match status" value="1"/>
</dbReference>
<dbReference type="Pfam" id="PF03171">
    <property type="entry name" value="2OG-FeII_Oxy"/>
    <property type="match status" value="1"/>
</dbReference>
<dbReference type="SUPFAM" id="SSF51197">
    <property type="entry name" value="Clavaminate synthase-like"/>
    <property type="match status" value="1"/>
</dbReference>
<dbReference type="PROSITE" id="PS51471">
    <property type="entry name" value="FE2OG_OXY"/>
    <property type="match status" value="1"/>
</dbReference>
<dbReference type="InterPro" id="IPR044861">
    <property type="entry name" value="IPNS-like_FE2OG_OXY"/>
</dbReference>
<evidence type="ECO:0000313" key="2">
    <source>
        <dbReference type="EMBL" id="SVB34351.1"/>
    </source>
</evidence>
<dbReference type="Gene3D" id="2.60.120.330">
    <property type="entry name" value="B-lactam Antibiotic, Isopenicillin N Synthase, Chain"/>
    <property type="match status" value="1"/>
</dbReference>
<dbReference type="EMBL" id="UINC01038003">
    <property type="protein sequence ID" value="SVB34351.1"/>
    <property type="molecule type" value="Genomic_DNA"/>
</dbReference>
<dbReference type="InterPro" id="IPR005123">
    <property type="entry name" value="Oxoglu/Fe-dep_dioxygenase_dom"/>
</dbReference>
<organism evidence="2">
    <name type="scientific">marine metagenome</name>
    <dbReference type="NCBI Taxonomy" id="408172"/>
    <lineage>
        <taxon>unclassified sequences</taxon>
        <taxon>metagenomes</taxon>
        <taxon>ecological metagenomes</taxon>
    </lineage>
</organism>
<name>A0A382D9J5_9ZZZZ</name>
<dbReference type="PRINTS" id="PR00682">
    <property type="entry name" value="IPNSYNTHASE"/>
</dbReference>
<dbReference type="AlphaFoldDB" id="A0A382D9J5"/>
<evidence type="ECO:0000259" key="1">
    <source>
        <dbReference type="PROSITE" id="PS51471"/>
    </source>
</evidence>
<dbReference type="Pfam" id="PF14226">
    <property type="entry name" value="DIOX_N"/>
    <property type="match status" value="1"/>
</dbReference>
<dbReference type="InterPro" id="IPR026992">
    <property type="entry name" value="DIOX_N"/>
</dbReference>
<dbReference type="InterPro" id="IPR050231">
    <property type="entry name" value="Iron_ascorbate_oxido_reductase"/>
</dbReference>
<accession>A0A382D9J5</accession>